<name>A0ABQ4T4M2_METOR</name>
<proteinExistence type="predicted"/>
<reference evidence="4" key="1">
    <citation type="journal article" date="2021" name="Front. Microbiol.">
        <title>Comprehensive Comparative Genomics and Phenotyping of Methylobacterium Species.</title>
        <authorList>
            <person name="Alessa O."/>
            <person name="Ogura Y."/>
            <person name="Fujitani Y."/>
            <person name="Takami H."/>
            <person name="Hayashi T."/>
            <person name="Sahin N."/>
            <person name="Tani A."/>
        </authorList>
    </citation>
    <scope>NUCLEOTIDE SEQUENCE</scope>
    <source>
        <strain evidence="4">NBRC 15689</strain>
    </source>
</reference>
<feature type="domain" description="Aldehyde oxidase/xanthine dehydrogenase a/b hammerhead" evidence="3">
    <location>
        <begin position="21"/>
        <end position="135"/>
    </location>
</feature>
<evidence type="ECO:0000259" key="3">
    <source>
        <dbReference type="SMART" id="SM01008"/>
    </source>
</evidence>
<dbReference type="SMART" id="SM01008">
    <property type="entry name" value="Ald_Xan_dh_C"/>
    <property type="match status" value="1"/>
</dbReference>
<dbReference type="Pfam" id="PF20256">
    <property type="entry name" value="MoCoBD_2"/>
    <property type="match status" value="1"/>
</dbReference>
<dbReference type="InterPro" id="IPR000674">
    <property type="entry name" value="Ald_Oxase/Xan_DH_a/b"/>
</dbReference>
<dbReference type="PANTHER" id="PTHR11908">
    <property type="entry name" value="XANTHINE DEHYDROGENASE"/>
    <property type="match status" value="1"/>
</dbReference>
<dbReference type="InterPro" id="IPR037165">
    <property type="entry name" value="AldOxase/xan_DH_Mopterin-bd_sf"/>
</dbReference>
<dbReference type="Gene3D" id="3.30.365.10">
    <property type="entry name" value="Aldehyde oxidase/xanthine dehydrogenase, molybdopterin binding domain"/>
    <property type="match status" value="4"/>
</dbReference>
<dbReference type="InterPro" id="IPR008274">
    <property type="entry name" value="AldOxase/xan_DH_MoCoBD1"/>
</dbReference>
<accession>A0ABQ4T4M2</accession>
<dbReference type="Pfam" id="PF02738">
    <property type="entry name" value="MoCoBD_1"/>
    <property type="match status" value="1"/>
</dbReference>
<organism evidence="4 5">
    <name type="scientific">Methylobacterium organophilum</name>
    <dbReference type="NCBI Taxonomy" id="410"/>
    <lineage>
        <taxon>Bacteria</taxon>
        <taxon>Pseudomonadati</taxon>
        <taxon>Pseudomonadota</taxon>
        <taxon>Alphaproteobacteria</taxon>
        <taxon>Hyphomicrobiales</taxon>
        <taxon>Methylobacteriaceae</taxon>
        <taxon>Methylobacterium</taxon>
    </lineage>
</organism>
<evidence type="ECO:0000313" key="4">
    <source>
        <dbReference type="EMBL" id="GJE25374.1"/>
    </source>
</evidence>
<dbReference type="PANTHER" id="PTHR11908:SF132">
    <property type="entry name" value="ALDEHYDE OXIDASE 1-RELATED"/>
    <property type="match status" value="1"/>
</dbReference>
<dbReference type="SUPFAM" id="SSF56003">
    <property type="entry name" value="Molybdenum cofactor-binding domain"/>
    <property type="match status" value="1"/>
</dbReference>
<sequence>MAASRLVGTPVPRKEDRRLLLGQARFVADIALPRMLHMAVVRSDHAHALIKGIDITAAASAAGVRLILTGADLSDSVGPLPSIDLAGEGNAALQRVLATDRVRFVGEPVAVVVAEDPFMAADAAALIEIAYQPLPVVLDAEAAASATPPALLYERLGCNVIHTCRQEVGDPDAAFAAADRVFEKTFRIHRYVAAPMETRGVLADPTGQGERITLYSSTQFPHLLRGFLAGVLGLPEADLRVVAPDVGGGFGVKCEFYPEEILAVVAARRLGRPVRWIESRAEHFVATTHAREQVHRVRAALDADGIVTAMTLHSLTDNGAAAATLSVTPASISSAMLRGPYRVPNYRAESHSVVTNKTPLAVYRGAGHPQATLCMELMLDHIARDTGLDRVDLRRRNMITPAELPLDRGTAIVLAGKVVYDSGDYPASLDQALTLGLWESRGARAEAARARGRLHGVGLACFVEETAIGPYETGNVRVDGSGKVTVLTGASPHGQGTATALAQLVAEELEIDIDRVVVRHGDTDLLPDGVGTFASRGGAIAGAAARLAARKVREKALHVAAEMLQAKPEDLTWAEGEARAPNGASASLAAIAGRATAWNAMPDGLTSFNLAGEAHHQVTGIAFANATHLCEVEIDPRTGELAVTTYAVIHDCGTVINPMIVEGQVIGGLAQGLGGTLFEEIRYDAQGRPLAQSFADYLLPTAADMPRVIRTGSMESPSPLNPFGMKGAGEGGTTGSVAAITGAVADALAPLGVVIEGDGPFTPPTLLRLIREAAASAKDAIKDNAA</sequence>
<dbReference type="InterPro" id="IPR036856">
    <property type="entry name" value="Ald_Oxase/Xan_DH_a/b_sf"/>
</dbReference>
<evidence type="ECO:0000256" key="2">
    <source>
        <dbReference type="ARBA" id="ARBA00023002"/>
    </source>
</evidence>
<dbReference type="SUPFAM" id="SSF54665">
    <property type="entry name" value="CO dehydrogenase molybdoprotein N-domain-like"/>
    <property type="match status" value="1"/>
</dbReference>
<protein>
    <submittedName>
        <fullName evidence="4">6-hydroxypseudooxynicotine dehydrogenase complex subunit gamma</fullName>
    </submittedName>
</protein>
<keyword evidence="5" id="KW-1185">Reference proteome</keyword>
<evidence type="ECO:0000313" key="5">
    <source>
        <dbReference type="Proteomes" id="UP001055156"/>
    </source>
</evidence>
<gene>
    <name evidence="4" type="primary">kdhC_1</name>
    <name evidence="4" type="ORF">LKMONMHP_0210</name>
</gene>
<evidence type="ECO:0000256" key="1">
    <source>
        <dbReference type="ARBA" id="ARBA00022505"/>
    </source>
</evidence>
<dbReference type="Proteomes" id="UP001055156">
    <property type="component" value="Unassembled WGS sequence"/>
</dbReference>
<keyword evidence="1" id="KW-0500">Molybdenum</keyword>
<dbReference type="Pfam" id="PF01315">
    <property type="entry name" value="Ald_Xan_dh_C"/>
    <property type="match status" value="1"/>
</dbReference>
<dbReference type="InterPro" id="IPR016208">
    <property type="entry name" value="Ald_Oxase/xanthine_DH-like"/>
</dbReference>
<comment type="caution">
    <text evidence="4">The sequence shown here is derived from an EMBL/GenBank/DDBJ whole genome shotgun (WGS) entry which is preliminary data.</text>
</comment>
<dbReference type="Gene3D" id="3.90.1170.50">
    <property type="entry name" value="Aldehyde oxidase/xanthine dehydrogenase, a/b hammerhead"/>
    <property type="match status" value="1"/>
</dbReference>
<reference evidence="4" key="2">
    <citation type="submission" date="2021-08" db="EMBL/GenBank/DDBJ databases">
        <authorList>
            <person name="Tani A."/>
            <person name="Ola A."/>
            <person name="Ogura Y."/>
            <person name="Katsura K."/>
            <person name="Hayashi T."/>
        </authorList>
    </citation>
    <scope>NUCLEOTIDE SEQUENCE</scope>
    <source>
        <strain evidence="4">NBRC 15689</strain>
    </source>
</reference>
<dbReference type="EMBL" id="BPQV01000001">
    <property type="protein sequence ID" value="GJE25374.1"/>
    <property type="molecule type" value="Genomic_DNA"/>
</dbReference>
<dbReference type="RefSeq" id="WP_238309328.1">
    <property type="nucleotide sequence ID" value="NZ_BPQV01000001.1"/>
</dbReference>
<dbReference type="InterPro" id="IPR046867">
    <property type="entry name" value="AldOxase/xan_DH_MoCoBD2"/>
</dbReference>
<keyword evidence="2" id="KW-0560">Oxidoreductase</keyword>